<dbReference type="EMBL" id="CP007451">
    <property type="protein sequence ID" value="AHW61839.1"/>
    <property type="molecule type" value="Genomic_DNA"/>
</dbReference>
<evidence type="ECO:0000313" key="1">
    <source>
        <dbReference type="EMBL" id="AHW61839.1"/>
    </source>
</evidence>
<evidence type="ECO:0000313" key="2">
    <source>
        <dbReference type="EMBL" id="SES76870.1"/>
    </source>
</evidence>
<dbReference type="STRING" id="1168034.FH5T_09350"/>
<proteinExistence type="predicted"/>
<reference evidence="1 3" key="1">
    <citation type="submission" date="2014-03" db="EMBL/GenBank/DDBJ databases">
        <title>Complete genome sequence of a deeply braunched marine Bacteroidia bacterium Draconibacterium orientale type strain FH5T.</title>
        <authorList>
            <person name="Li X."/>
            <person name="Wang X."/>
            <person name="Xie Z."/>
            <person name="Du Z."/>
            <person name="Chen G."/>
        </authorList>
    </citation>
    <scope>NUCLEOTIDE SEQUENCE [LARGE SCALE GENOMIC DNA]</scope>
    <source>
        <strain evidence="1 3">FH5</strain>
    </source>
</reference>
<dbReference type="HOGENOM" id="CLU_2081060_0_0_10"/>
<dbReference type="Proteomes" id="UP000181981">
    <property type="component" value="Unassembled WGS sequence"/>
</dbReference>
<evidence type="ECO:0000313" key="3">
    <source>
        <dbReference type="Proteomes" id="UP000023772"/>
    </source>
</evidence>
<gene>
    <name evidence="1" type="ORF">FH5T_09350</name>
    <name evidence="2" type="ORF">SAMN05444285_10226</name>
</gene>
<keyword evidence="3" id="KW-1185">Reference proteome</keyword>
<evidence type="ECO:0000313" key="4">
    <source>
        <dbReference type="Proteomes" id="UP000181981"/>
    </source>
</evidence>
<protein>
    <submittedName>
        <fullName evidence="2">Uncharacterized protein</fullName>
    </submittedName>
</protein>
<dbReference type="EMBL" id="FOHT01000002">
    <property type="protein sequence ID" value="SES76870.1"/>
    <property type="molecule type" value="Genomic_DNA"/>
</dbReference>
<dbReference type="OrthoDB" id="1122480at2"/>
<accession>X5DKX4</accession>
<organism evidence="2 4">
    <name type="scientific">Draconibacterium orientale</name>
    <dbReference type="NCBI Taxonomy" id="1168034"/>
    <lineage>
        <taxon>Bacteria</taxon>
        <taxon>Pseudomonadati</taxon>
        <taxon>Bacteroidota</taxon>
        <taxon>Bacteroidia</taxon>
        <taxon>Marinilabiliales</taxon>
        <taxon>Prolixibacteraceae</taxon>
        <taxon>Draconibacterium</taxon>
    </lineage>
</organism>
<reference evidence="2 4" key="2">
    <citation type="submission" date="2016-10" db="EMBL/GenBank/DDBJ databases">
        <authorList>
            <person name="de Groot N.N."/>
        </authorList>
    </citation>
    <scope>NUCLEOTIDE SEQUENCE [LARGE SCALE GENOMIC DNA]</scope>
    <source>
        <strain evidence="2 4">DSM 25947</strain>
    </source>
</reference>
<dbReference type="Proteomes" id="UP000023772">
    <property type="component" value="Chromosome"/>
</dbReference>
<dbReference type="KEGG" id="dori:FH5T_09350"/>
<dbReference type="RefSeq" id="WP_038557767.1">
    <property type="nucleotide sequence ID" value="NZ_CAXXJF010000003.1"/>
</dbReference>
<dbReference type="AlphaFoldDB" id="X5DKX4"/>
<sequence length="117" mass="13209">MNLIRKHTNLLFVLVLPVYLYIVQTSIQNKHTHVYANGIVVTHSHPTSDSDGPNNNHKHSQREINLFASLHSDLYETPGLTAFNFEVPADDVNYIVYNDQEVTIPVSLHLIPRAPPA</sequence>
<name>X5DKX4_9BACT</name>